<accession>A0A645ID61</accession>
<organism evidence="1">
    <name type="scientific">bioreactor metagenome</name>
    <dbReference type="NCBI Taxonomy" id="1076179"/>
    <lineage>
        <taxon>unclassified sequences</taxon>
        <taxon>metagenomes</taxon>
        <taxon>ecological metagenomes</taxon>
    </lineage>
</organism>
<gene>
    <name evidence="1" type="ORF">SDC9_196863</name>
</gene>
<evidence type="ECO:0008006" key="2">
    <source>
        <dbReference type="Google" id="ProtNLM"/>
    </source>
</evidence>
<protein>
    <recommendedName>
        <fullName evidence="2">Outer membrane protein beta-barrel domain-containing protein</fullName>
    </recommendedName>
</protein>
<dbReference type="AlphaFoldDB" id="A0A645ID61"/>
<dbReference type="EMBL" id="VSSQ01112289">
    <property type="protein sequence ID" value="MPN49248.1"/>
    <property type="molecule type" value="Genomic_DNA"/>
</dbReference>
<evidence type="ECO:0000313" key="1">
    <source>
        <dbReference type="EMBL" id="MPN49248.1"/>
    </source>
</evidence>
<dbReference type="Gene3D" id="2.40.160.60">
    <property type="entry name" value="Outer membrane protein transport protein (OMPP1/FadL/TodX)"/>
    <property type="match status" value="1"/>
</dbReference>
<comment type="caution">
    <text evidence="1">The sequence shown here is derived from an EMBL/GenBank/DDBJ whole genome shotgun (WGS) entry which is preliminary data.</text>
</comment>
<sequence>MNGIRDTIYSNKTESAMMEIPSELGIGFSIRKKDKWLVGADYTRQDWTNAGFAATPGVDFSTSVSNSFKLGFEYIPNRYDIRYYSKRITYRGGLYYDQTYMKLNGRQVNSMGVTLGATLPLLRLYNGVGISVDMGQRGSLKNNLVRERYVMFNLSFSLHDLWFIKYRYD</sequence>
<reference evidence="1" key="1">
    <citation type="submission" date="2019-08" db="EMBL/GenBank/DDBJ databases">
        <authorList>
            <person name="Kucharzyk K."/>
            <person name="Murdoch R.W."/>
            <person name="Higgins S."/>
            <person name="Loffler F."/>
        </authorList>
    </citation>
    <scope>NUCLEOTIDE SEQUENCE</scope>
</reference>
<name>A0A645ID61_9ZZZZ</name>
<proteinExistence type="predicted"/>
<dbReference type="SUPFAM" id="SSF56935">
    <property type="entry name" value="Porins"/>
    <property type="match status" value="1"/>
</dbReference>